<sequence>MKIYVTAALFILFSSFASAAPQSVGTVILSFGQNTAESAGVQRVLKRKVDVYADDLLKTGDTGRLQIRFTDGARLSLKPGTEFKIAEYQFDEANPEDGKAVYRLLKGGMRTLSGQIGKVDKEDYTLDAVVATIGIRGTDFTVDKQGDEVKGSVNNGAINVANKGGASDIAKGFSFQLVGAEGAINRFRTPATAYRPDVPKSQAVSLPAASVVVSEAESEAVALAGDVNSESTQTITVAASPDPSGNGETASNESVVALAFSQSGVGSSIGGVEISAGSIHGDDASSGITVDRSLTGGDVITGVVFNDESSLYSDPCSPCVVSGPPIISVVVDQDKATLGTAEVSWGRWESGYTVVENASLGSFHFMYSEDLTPASTITSKTGTLLYRYDSTHGGATSPQDRTGSTGTLTDYSSVTGTDGHTYSGTYLLVNFSAQALREVGIEADIGGATYVLRDDPSLGGDISLNSLLNGQEVALTGSCSGGGCNPVSTNLSGHMSLDFVGDNAEGAVTSYAAEGINAVNSQPAAISGTILFKAE</sequence>
<keyword evidence="4" id="KW-1185">Reference proteome</keyword>
<feature type="domain" description="FecR protein" evidence="2">
    <location>
        <begin position="56"/>
        <end position="158"/>
    </location>
</feature>
<dbReference type="RefSeq" id="WP_342853576.1">
    <property type="nucleotide sequence ID" value="NZ_JBBMRA010000001.1"/>
</dbReference>
<feature type="chain" id="PRO_5047103569" evidence="1">
    <location>
        <begin position="20"/>
        <end position="535"/>
    </location>
</feature>
<evidence type="ECO:0000313" key="3">
    <source>
        <dbReference type="EMBL" id="MEM5535204.1"/>
    </source>
</evidence>
<organism evidence="3 4">
    <name type="scientific">Neptuniibacter pectenicola</name>
    <dbReference type="NCBI Taxonomy" id="1806669"/>
    <lineage>
        <taxon>Bacteria</taxon>
        <taxon>Pseudomonadati</taxon>
        <taxon>Pseudomonadota</taxon>
        <taxon>Gammaproteobacteria</taxon>
        <taxon>Oceanospirillales</taxon>
        <taxon>Oceanospirillaceae</taxon>
        <taxon>Neptuniibacter</taxon>
    </lineage>
</organism>
<dbReference type="EMBL" id="JBBMRA010000001">
    <property type="protein sequence ID" value="MEM5535204.1"/>
    <property type="molecule type" value="Genomic_DNA"/>
</dbReference>
<dbReference type="PANTHER" id="PTHR38731">
    <property type="entry name" value="LIPL45-RELATED LIPOPROTEIN-RELATED"/>
    <property type="match status" value="1"/>
</dbReference>
<name>A0ABU9TPM2_9GAMM</name>
<evidence type="ECO:0000313" key="4">
    <source>
        <dbReference type="Proteomes" id="UP001449225"/>
    </source>
</evidence>
<proteinExistence type="predicted"/>
<keyword evidence="1" id="KW-0732">Signal</keyword>
<dbReference type="InterPro" id="IPR006860">
    <property type="entry name" value="FecR"/>
</dbReference>
<dbReference type="Proteomes" id="UP001449225">
    <property type="component" value="Unassembled WGS sequence"/>
</dbReference>
<evidence type="ECO:0000256" key="1">
    <source>
        <dbReference type="SAM" id="SignalP"/>
    </source>
</evidence>
<dbReference type="Pfam" id="PF04773">
    <property type="entry name" value="FecR"/>
    <property type="match status" value="1"/>
</dbReference>
<gene>
    <name evidence="3" type="ORF">WNY58_02250</name>
</gene>
<protein>
    <submittedName>
        <fullName evidence="3">FecR family protein</fullName>
    </submittedName>
</protein>
<feature type="signal peptide" evidence="1">
    <location>
        <begin position="1"/>
        <end position="19"/>
    </location>
</feature>
<dbReference type="PANTHER" id="PTHR38731:SF1">
    <property type="entry name" value="FECR PROTEIN DOMAIN-CONTAINING PROTEIN"/>
    <property type="match status" value="1"/>
</dbReference>
<reference evidence="3 4" key="1">
    <citation type="submission" date="2024-03" db="EMBL/GenBank/DDBJ databases">
        <title>Community enrichment and isolation of bacterial strains for fucoidan degradation.</title>
        <authorList>
            <person name="Sichert A."/>
        </authorList>
    </citation>
    <scope>NUCLEOTIDE SEQUENCE [LARGE SCALE GENOMIC DNA]</scope>
    <source>
        <strain evidence="3 4">AS76</strain>
    </source>
</reference>
<dbReference type="Gene3D" id="2.60.120.1440">
    <property type="match status" value="1"/>
</dbReference>
<comment type="caution">
    <text evidence="3">The sequence shown here is derived from an EMBL/GenBank/DDBJ whole genome shotgun (WGS) entry which is preliminary data.</text>
</comment>
<evidence type="ECO:0000259" key="2">
    <source>
        <dbReference type="Pfam" id="PF04773"/>
    </source>
</evidence>
<accession>A0ABU9TPM2</accession>